<gene>
    <name evidence="1" type="ORF">EUGRSUZ_D01187</name>
</gene>
<organism evidence="1">
    <name type="scientific">Eucalyptus grandis</name>
    <name type="common">Flooded gum</name>
    <dbReference type="NCBI Taxonomy" id="71139"/>
    <lineage>
        <taxon>Eukaryota</taxon>
        <taxon>Viridiplantae</taxon>
        <taxon>Streptophyta</taxon>
        <taxon>Embryophyta</taxon>
        <taxon>Tracheophyta</taxon>
        <taxon>Spermatophyta</taxon>
        <taxon>Magnoliopsida</taxon>
        <taxon>eudicotyledons</taxon>
        <taxon>Gunneridae</taxon>
        <taxon>Pentapetalae</taxon>
        <taxon>rosids</taxon>
        <taxon>malvids</taxon>
        <taxon>Myrtales</taxon>
        <taxon>Myrtaceae</taxon>
        <taxon>Myrtoideae</taxon>
        <taxon>Eucalypteae</taxon>
        <taxon>Eucalyptus</taxon>
    </lineage>
</organism>
<dbReference type="Gramene" id="KCW76834">
    <property type="protein sequence ID" value="KCW76834"/>
    <property type="gene ID" value="EUGRSUZ_D01187"/>
</dbReference>
<protein>
    <submittedName>
        <fullName evidence="1">Uncharacterized protein</fullName>
    </submittedName>
</protein>
<proteinExistence type="predicted"/>
<sequence length="73" mass="8155">MFEVHFVGDLKSISHARLFSTLLSSKMIQSIRFNKALVPMLKGNLPTRRANGEQLILKAMEAVRKGNSRLSAV</sequence>
<accession>A0A059CEZ7</accession>
<name>A0A059CEZ7_EUCGR</name>
<dbReference type="EMBL" id="KK198756">
    <property type="protein sequence ID" value="KCW76834.1"/>
    <property type="molecule type" value="Genomic_DNA"/>
</dbReference>
<dbReference type="AlphaFoldDB" id="A0A059CEZ7"/>
<dbReference type="InParanoid" id="A0A059CEZ7"/>
<evidence type="ECO:0000313" key="1">
    <source>
        <dbReference type="EMBL" id="KCW76834.1"/>
    </source>
</evidence>
<reference evidence="1" key="1">
    <citation type="submission" date="2013-07" db="EMBL/GenBank/DDBJ databases">
        <title>The genome of Eucalyptus grandis.</title>
        <authorList>
            <person name="Schmutz J."/>
            <person name="Hayes R."/>
            <person name="Myburg A."/>
            <person name="Tuskan G."/>
            <person name="Grattapaglia D."/>
            <person name="Rokhsar D.S."/>
        </authorList>
    </citation>
    <scope>NUCLEOTIDE SEQUENCE</scope>
    <source>
        <tissue evidence="1">Leaf extractions</tissue>
    </source>
</reference>